<dbReference type="Pfam" id="PF13333">
    <property type="entry name" value="rve_2"/>
    <property type="match status" value="1"/>
</dbReference>
<protein>
    <submittedName>
        <fullName evidence="3">Mlr5843 protein</fullName>
    </submittedName>
</protein>
<dbReference type="KEGG" id="mlo:mlr5843"/>
<dbReference type="GO" id="GO:0015074">
    <property type="term" value="P:DNA integration"/>
    <property type="evidence" value="ECO:0007669"/>
    <property type="project" value="InterPro"/>
</dbReference>
<sequence>MASTPRRSRSGEAEFDRDLSTGSRESTVLSVEENRCCGLPPQQGCCRSTIASTRCSRRRASDALPPLPAGKHRPIARCRRRQAGEKSRENEPDHQDATVKRFHYDDRDQLRRHLADFVAAYNFGRKLKTLKGLTPCEFIWKAWASQPERSLSIRSSKCRD</sequence>
<dbReference type="AlphaFoldDB" id="Q98AU9"/>
<evidence type="ECO:0000313" key="3">
    <source>
        <dbReference type="EMBL" id="BAB52223.1"/>
    </source>
</evidence>
<reference evidence="3 4" key="1">
    <citation type="journal article" date="2000" name="DNA Res.">
        <title>Complete genome structure of the nitrogen-fixing symbiotic bacterium Mesorhizobium loti.</title>
        <authorList>
            <person name="Kaneko T."/>
            <person name="Nakamura Y."/>
            <person name="Sato S."/>
            <person name="Asamizu E."/>
            <person name="Kato T."/>
            <person name="Sasamoto S."/>
            <person name="Watanabe A."/>
            <person name="Idesawa K."/>
            <person name="Ishikawa A."/>
            <person name="Kawashima K."/>
            <person name="Kimura T."/>
            <person name="Kishida Y."/>
            <person name="Kiyokawa C."/>
            <person name="Kohara M."/>
            <person name="Matsumoto M."/>
            <person name="Matsuno A."/>
            <person name="Mochizuki Y."/>
            <person name="Nakayama S."/>
            <person name="Nakazaki N."/>
            <person name="Shimpo S."/>
            <person name="Sugimoto M."/>
            <person name="Takeuchi C."/>
            <person name="Yamada M."/>
            <person name="Tabata S."/>
        </authorList>
    </citation>
    <scope>NUCLEOTIDE SEQUENCE [LARGE SCALE GENOMIC DNA]</scope>
    <source>
        <strain evidence="4">LMG 29417 / CECT 9101 / MAFF 303099</strain>
    </source>
</reference>
<evidence type="ECO:0000313" key="4">
    <source>
        <dbReference type="Proteomes" id="UP000000552"/>
    </source>
</evidence>
<feature type="compositionally biased region" description="Basic and acidic residues" evidence="1">
    <location>
        <begin position="9"/>
        <end position="19"/>
    </location>
</feature>
<evidence type="ECO:0000256" key="1">
    <source>
        <dbReference type="SAM" id="MobiDB-lite"/>
    </source>
</evidence>
<organism evidence="3 4">
    <name type="scientific">Mesorhizobium japonicum (strain LMG 29417 / CECT 9101 / MAFF 303099)</name>
    <name type="common">Mesorhizobium loti (strain MAFF 303099)</name>
    <dbReference type="NCBI Taxonomy" id="266835"/>
    <lineage>
        <taxon>Bacteria</taxon>
        <taxon>Pseudomonadati</taxon>
        <taxon>Pseudomonadota</taxon>
        <taxon>Alphaproteobacteria</taxon>
        <taxon>Hyphomicrobiales</taxon>
        <taxon>Phyllobacteriaceae</taxon>
        <taxon>Mesorhizobium</taxon>
    </lineage>
</organism>
<dbReference type="EMBL" id="BA000012">
    <property type="protein sequence ID" value="BAB52223.1"/>
    <property type="molecule type" value="Genomic_DNA"/>
</dbReference>
<feature type="region of interest" description="Disordered" evidence="1">
    <location>
        <begin position="1"/>
        <end position="28"/>
    </location>
</feature>
<evidence type="ECO:0000259" key="2">
    <source>
        <dbReference type="Pfam" id="PF13333"/>
    </source>
</evidence>
<dbReference type="eggNOG" id="COG2801">
    <property type="taxonomic scope" value="Bacteria"/>
</dbReference>
<feature type="region of interest" description="Disordered" evidence="1">
    <location>
        <begin position="54"/>
        <end position="73"/>
    </location>
</feature>
<gene>
    <name evidence="3" type="ordered locus">mlr5843</name>
</gene>
<dbReference type="Proteomes" id="UP000000552">
    <property type="component" value="Chromosome"/>
</dbReference>
<dbReference type="InterPro" id="IPR001584">
    <property type="entry name" value="Integrase_cat-core"/>
</dbReference>
<dbReference type="HOGENOM" id="CLU_1650757_0_0_5"/>
<feature type="domain" description="Integrase catalytic" evidence="2">
    <location>
        <begin position="100"/>
        <end position="138"/>
    </location>
</feature>
<name>Q98AU9_RHILO</name>
<accession>Q98AU9</accession>
<proteinExistence type="predicted"/>